<dbReference type="InterPro" id="IPR007568">
    <property type="entry name" value="RTA1"/>
</dbReference>
<feature type="transmembrane region" description="Helical" evidence="5">
    <location>
        <begin position="62"/>
        <end position="86"/>
    </location>
</feature>
<feature type="transmembrane region" description="Helical" evidence="5">
    <location>
        <begin position="36"/>
        <end position="55"/>
    </location>
</feature>
<dbReference type="OrthoDB" id="4521223at2759"/>
<feature type="transmembrane region" description="Helical" evidence="5">
    <location>
        <begin position="136"/>
        <end position="154"/>
    </location>
</feature>
<evidence type="ECO:0000256" key="1">
    <source>
        <dbReference type="ARBA" id="ARBA00004141"/>
    </source>
</evidence>
<gene>
    <name evidence="6" type="ORF">G7Z17_g12794</name>
</gene>
<comment type="caution">
    <text evidence="6">The sequence shown here is derived from an EMBL/GenBank/DDBJ whole genome shotgun (WGS) entry which is preliminary data.</text>
</comment>
<evidence type="ECO:0000256" key="5">
    <source>
        <dbReference type="SAM" id="Phobius"/>
    </source>
</evidence>
<dbReference type="PANTHER" id="PTHR31465:SF9">
    <property type="entry name" value="SPHINGOID LONG-CHAIN BASE TRANSPORTER RSB1"/>
    <property type="match status" value="1"/>
</dbReference>
<dbReference type="Pfam" id="PF04479">
    <property type="entry name" value="RTA1"/>
    <property type="match status" value="1"/>
</dbReference>
<sequence length="314" mass="34660">MTTGLPNGLISFGPSANCTLDLCPLEYSLLRYQPNVPSTIVFMVVFGLSTLAHTWQGVRTKTWGFMVSMISGCILEIIGYVGRMIIHDNPFDFNGFLMQIICITIAPVFFCSAIYVLLAQVINFVDPSISRFKPQLFYWIFIPCDIVSLILQALGGALSCVGTDEDAIKVGENISLAGLIFQVITLVVFAALFADYVFKASRSPSYHRLNKGMMIFLGLLFASTIIILTRCTYRIVELGKGYFSAIFRDEGLFIGLESVPMCIAVVLLNAGHPGMILSRKQALEAKETEPTFEYLANGTNEDISMSSMTEARNK</sequence>
<feature type="transmembrane region" description="Helical" evidence="5">
    <location>
        <begin position="98"/>
        <end position="124"/>
    </location>
</feature>
<name>A0A9P5GYA6_9HYPO</name>
<proteinExistence type="predicted"/>
<dbReference type="GO" id="GO:0005886">
    <property type="term" value="C:plasma membrane"/>
    <property type="evidence" value="ECO:0007669"/>
    <property type="project" value="TreeGrafter"/>
</dbReference>
<evidence type="ECO:0008006" key="8">
    <source>
        <dbReference type="Google" id="ProtNLM"/>
    </source>
</evidence>
<protein>
    <recommendedName>
        <fullName evidence="8">Parasitic phase-specific protein PSP-1</fullName>
    </recommendedName>
</protein>
<organism evidence="6 7">
    <name type="scientific">Cylindrodendrum hubeiense</name>
    <dbReference type="NCBI Taxonomy" id="595255"/>
    <lineage>
        <taxon>Eukaryota</taxon>
        <taxon>Fungi</taxon>
        <taxon>Dikarya</taxon>
        <taxon>Ascomycota</taxon>
        <taxon>Pezizomycotina</taxon>
        <taxon>Sordariomycetes</taxon>
        <taxon>Hypocreomycetidae</taxon>
        <taxon>Hypocreales</taxon>
        <taxon>Nectriaceae</taxon>
        <taxon>Cylindrodendrum</taxon>
    </lineage>
</organism>
<reference evidence="6" key="1">
    <citation type="submission" date="2020-03" db="EMBL/GenBank/DDBJ databases">
        <title>Draft Genome Sequence of Cylindrodendrum hubeiense.</title>
        <authorList>
            <person name="Buettner E."/>
            <person name="Kellner H."/>
        </authorList>
    </citation>
    <scope>NUCLEOTIDE SEQUENCE</scope>
    <source>
        <strain evidence="6">IHI 201604</strain>
    </source>
</reference>
<keyword evidence="7" id="KW-1185">Reference proteome</keyword>
<keyword evidence="2 5" id="KW-0812">Transmembrane</keyword>
<comment type="subcellular location">
    <subcellularLocation>
        <location evidence="1">Membrane</location>
        <topology evidence="1">Multi-pass membrane protein</topology>
    </subcellularLocation>
</comment>
<keyword evidence="4 5" id="KW-0472">Membrane</keyword>
<dbReference type="Proteomes" id="UP000722485">
    <property type="component" value="Unassembled WGS sequence"/>
</dbReference>
<evidence type="ECO:0000313" key="6">
    <source>
        <dbReference type="EMBL" id="KAF7537719.1"/>
    </source>
</evidence>
<evidence type="ECO:0000256" key="2">
    <source>
        <dbReference type="ARBA" id="ARBA00022692"/>
    </source>
</evidence>
<feature type="transmembrane region" description="Helical" evidence="5">
    <location>
        <begin position="215"/>
        <end position="236"/>
    </location>
</feature>
<evidence type="ECO:0000256" key="4">
    <source>
        <dbReference type="ARBA" id="ARBA00023136"/>
    </source>
</evidence>
<dbReference type="GO" id="GO:0000324">
    <property type="term" value="C:fungal-type vacuole"/>
    <property type="evidence" value="ECO:0007669"/>
    <property type="project" value="TreeGrafter"/>
</dbReference>
<dbReference type="PANTHER" id="PTHR31465">
    <property type="entry name" value="PROTEIN RTA1-RELATED"/>
    <property type="match status" value="1"/>
</dbReference>
<dbReference type="EMBL" id="JAANBB010000625">
    <property type="protein sequence ID" value="KAF7537719.1"/>
    <property type="molecule type" value="Genomic_DNA"/>
</dbReference>
<feature type="transmembrane region" description="Helical" evidence="5">
    <location>
        <begin position="251"/>
        <end position="270"/>
    </location>
</feature>
<feature type="transmembrane region" description="Helical" evidence="5">
    <location>
        <begin position="174"/>
        <end position="194"/>
    </location>
</feature>
<keyword evidence="3 5" id="KW-1133">Transmembrane helix</keyword>
<accession>A0A9P5GYA6</accession>
<evidence type="ECO:0000256" key="3">
    <source>
        <dbReference type="ARBA" id="ARBA00022989"/>
    </source>
</evidence>
<evidence type="ECO:0000313" key="7">
    <source>
        <dbReference type="Proteomes" id="UP000722485"/>
    </source>
</evidence>
<dbReference type="AlphaFoldDB" id="A0A9P5GYA6"/>